<dbReference type="InterPro" id="IPR058637">
    <property type="entry name" value="YknX-like_C"/>
</dbReference>
<organism evidence="6 7">
    <name type="scientific">Sphingomonas oryzagri</name>
    <dbReference type="NCBI Taxonomy" id="3042314"/>
    <lineage>
        <taxon>Bacteria</taxon>
        <taxon>Pseudomonadati</taxon>
        <taxon>Pseudomonadota</taxon>
        <taxon>Alphaproteobacteria</taxon>
        <taxon>Sphingomonadales</taxon>
        <taxon>Sphingomonadaceae</taxon>
        <taxon>Sphingomonas</taxon>
    </lineage>
</organism>
<dbReference type="NCBIfam" id="TIGR01730">
    <property type="entry name" value="RND_mfp"/>
    <property type="match status" value="1"/>
</dbReference>
<evidence type="ECO:0000259" key="4">
    <source>
        <dbReference type="Pfam" id="PF25954"/>
    </source>
</evidence>
<keyword evidence="7" id="KW-1185">Reference proteome</keyword>
<dbReference type="PANTHER" id="PTHR30469">
    <property type="entry name" value="MULTIDRUG RESISTANCE PROTEIN MDTA"/>
    <property type="match status" value="1"/>
</dbReference>
<dbReference type="Proteomes" id="UP001160625">
    <property type="component" value="Unassembled WGS sequence"/>
</dbReference>
<feature type="transmembrane region" description="Helical" evidence="2">
    <location>
        <begin position="27"/>
        <end position="46"/>
    </location>
</feature>
<comment type="caution">
    <text evidence="6">The sequence shown here is derived from an EMBL/GenBank/DDBJ whole genome shotgun (WGS) entry which is preliminary data.</text>
</comment>
<dbReference type="InterPro" id="IPR058792">
    <property type="entry name" value="Beta-barrel_RND_2"/>
</dbReference>
<evidence type="ECO:0000259" key="3">
    <source>
        <dbReference type="Pfam" id="PF25917"/>
    </source>
</evidence>
<proteinExistence type="inferred from homology"/>
<dbReference type="Gene3D" id="2.40.50.100">
    <property type="match status" value="1"/>
</dbReference>
<feature type="domain" description="Multidrug resistance protein MdtA-like barrel-sandwich hybrid" evidence="3">
    <location>
        <begin position="96"/>
        <end position="223"/>
    </location>
</feature>
<dbReference type="Pfam" id="PF25954">
    <property type="entry name" value="Beta-barrel_RND_2"/>
    <property type="match status" value="1"/>
</dbReference>
<comment type="similarity">
    <text evidence="1">Belongs to the membrane fusion protein (MFP) (TC 8.A.1) family.</text>
</comment>
<dbReference type="InterPro" id="IPR006143">
    <property type="entry name" value="RND_pump_MFP"/>
</dbReference>
<dbReference type="EMBL" id="JARYGZ010000003">
    <property type="protein sequence ID" value="MDH7640662.1"/>
    <property type="molecule type" value="Genomic_DNA"/>
</dbReference>
<gene>
    <name evidence="6" type="ORF">QGN17_18155</name>
</gene>
<feature type="domain" description="YknX-like C-terminal permuted SH3-like" evidence="5">
    <location>
        <begin position="313"/>
        <end position="378"/>
    </location>
</feature>
<keyword evidence="2" id="KW-0472">Membrane</keyword>
<dbReference type="Gene3D" id="2.40.420.20">
    <property type="match status" value="1"/>
</dbReference>
<dbReference type="RefSeq" id="WP_281046011.1">
    <property type="nucleotide sequence ID" value="NZ_JARYGZ010000003.1"/>
</dbReference>
<name>A0ABT6N6B1_9SPHN</name>
<keyword evidence="2" id="KW-1133">Transmembrane helix</keyword>
<dbReference type="Gene3D" id="1.10.287.470">
    <property type="entry name" value="Helix hairpin bin"/>
    <property type="match status" value="1"/>
</dbReference>
<accession>A0ABT6N6B1</accession>
<protein>
    <submittedName>
        <fullName evidence="6">Efflux RND transporter periplasmic adaptor subunit</fullName>
    </submittedName>
</protein>
<evidence type="ECO:0000313" key="7">
    <source>
        <dbReference type="Proteomes" id="UP001160625"/>
    </source>
</evidence>
<sequence>MNYDQGWSGDTSTDDVDRATRAKRRKLILIFAGVFAVLIAAGIYFGRKTPPPAPTNSAPTVTVIVPGRTSVASNVSATGSLMAKRDMPVGVAGEGGMVSRVLVDAGDWVRAGQTLATVDPAVQAATTAQMQAQIQSAVANAKLAQSNLDRAQALVSRGFISKADIDSRTAARDAANAAVRLAQAQYREQAARLGRLDIRAPASGLVLARNVEAGQIVSSGSSALFQIAMDGMLEMQARLAEQDIAGLHVGMTVQVTPVGAGRTFTGTIWQIAPMIDPVSRQGTVRVQLAYDPALRPGGFATADFSSQHTQAPVLPESAVLSDDQGNYVYLIDKDDKVQRRSVKIGDVSDAGIAVLSGLQGNERVVYSAGAFLNIGEKVIPELKRN</sequence>
<feature type="domain" description="CusB-like beta-barrel" evidence="4">
    <location>
        <begin position="236"/>
        <end position="307"/>
    </location>
</feature>
<evidence type="ECO:0000313" key="6">
    <source>
        <dbReference type="EMBL" id="MDH7640662.1"/>
    </source>
</evidence>
<keyword evidence="2" id="KW-0812">Transmembrane</keyword>
<dbReference type="Gene3D" id="2.40.30.170">
    <property type="match status" value="1"/>
</dbReference>
<evidence type="ECO:0000259" key="5">
    <source>
        <dbReference type="Pfam" id="PF25989"/>
    </source>
</evidence>
<dbReference type="PANTHER" id="PTHR30469:SF15">
    <property type="entry name" value="HLYD FAMILY OF SECRETION PROTEINS"/>
    <property type="match status" value="1"/>
</dbReference>
<dbReference type="SUPFAM" id="SSF111369">
    <property type="entry name" value="HlyD-like secretion proteins"/>
    <property type="match status" value="1"/>
</dbReference>
<evidence type="ECO:0000256" key="2">
    <source>
        <dbReference type="SAM" id="Phobius"/>
    </source>
</evidence>
<dbReference type="InterPro" id="IPR058625">
    <property type="entry name" value="MdtA-like_BSH"/>
</dbReference>
<dbReference type="Pfam" id="PF25917">
    <property type="entry name" value="BSH_RND"/>
    <property type="match status" value="1"/>
</dbReference>
<dbReference type="Pfam" id="PF25989">
    <property type="entry name" value="YknX_C"/>
    <property type="match status" value="1"/>
</dbReference>
<reference evidence="6" key="1">
    <citation type="submission" date="2023-04" db="EMBL/GenBank/DDBJ databases">
        <title>Sphingomonas sp. MAHUQ-71 isolated from rice field.</title>
        <authorList>
            <person name="Huq M.A."/>
        </authorList>
    </citation>
    <scope>NUCLEOTIDE SEQUENCE</scope>
    <source>
        <strain evidence="6">MAHUQ-71</strain>
    </source>
</reference>
<evidence type="ECO:0000256" key="1">
    <source>
        <dbReference type="ARBA" id="ARBA00009477"/>
    </source>
</evidence>